<dbReference type="InterPro" id="IPR020845">
    <property type="entry name" value="AMP-binding_CS"/>
</dbReference>
<sequence>MKTGRFITDYFESTARNNQNPAIRWGHGNTLSWEELYVRVQRLAHYLLNERSLRQGECVVIGLERSPEFLVAAYAVLLAGGVYFPVDPKTPVARLASMLVTAQCRIAFCNINQKNLFTQAHTELELLSREQLEEITTLPCSENECHSTPQINAPQLQATDPAYLIFTSGTTGTPKGVLVNHGAFINRLEWHQLHSEMTDSDIILQRTALTFDVSLWELFLPALNGASNYLLQSGLESFPRAIVAALASEKITVVHFVPSLLKPVLQELQENHVDLTSPLPALRRVYVSGESLLASLVTQFHNMFNSHDLSTNGFLINCVLTNLYGPTEAAIDVSFYDCLKYDCLEYDCMETSSNLVPIGQVLTGCKLYIVDPDNLALKADSEKGEIAIGGICLAEGYYNRQDLTDKVFVFHPELQERIYLTGDLGWYEKETGFFCQGRKDTQVKLRGLRIELGEIEHHLLNYASITEAVACVVEDDEQEQWLVAAIVAGQEELNPQDIRQFLSAQIPAYMLPARYWQAPYLPRSSSGKLDRKVIAQNMRDLFFNQNDGLHHE</sequence>
<dbReference type="PANTHER" id="PTHR45527">
    <property type="entry name" value="NONRIBOSOMAL PEPTIDE SYNTHETASE"/>
    <property type="match status" value="1"/>
</dbReference>
<feature type="domain" description="AMP-dependent synthetase/ligase" evidence="1">
    <location>
        <begin position="12"/>
        <end position="398"/>
    </location>
</feature>
<dbReference type="EMBL" id="JAQRFI010000019">
    <property type="protein sequence ID" value="MDC9589590.1"/>
    <property type="molecule type" value="Genomic_DNA"/>
</dbReference>
<evidence type="ECO:0000259" key="2">
    <source>
        <dbReference type="Pfam" id="PF13193"/>
    </source>
</evidence>
<reference evidence="3 4" key="1">
    <citation type="submission" date="2023-02" db="EMBL/GenBank/DDBJ databases">
        <title>Entomopathogenic bacteria.</title>
        <authorList>
            <person name="Machado R.A."/>
        </authorList>
    </citation>
    <scope>NUCLEOTIDE SEQUENCE [LARGE SCALE GENOMIC DNA]</scope>
    <source>
        <strain evidence="3 4">XENO-10</strain>
    </source>
</reference>
<organism evidence="3 4">
    <name type="scientific">Xenorhabdus yunnanensis</name>
    <dbReference type="NCBI Taxonomy" id="3025878"/>
    <lineage>
        <taxon>Bacteria</taxon>
        <taxon>Pseudomonadati</taxon>
        <taxon>Pseudomonadota</taxon>
        <taxon>Gammaproteobacteria</taxon>
        <taxon>Enterobacterales</taxon>
        <taxon>Morganellaceae</taxon>
        <taxon>Xenorhabdus</taxon>
    </lineage>
</organism>
<keyword evidence="4" id="KW-1185">Reference proteome</keyword>
<evidence type="ECO:0000313" key="4">
    <source>
        <dbReference type="Proteomes" id="UP001217178"/>
    </source>
</evidence>
<dbReference type="Pfam" id="PF00501">
    <property type="entry name" value="AMP-binding"/>
    <property type="match status" value="1"/>
</dbReference>
<dbReference type="NCBIfam" id="TIGR01733">
    <property type="entry name" value="AA-adenyl-dom"/>
    <property type="match status" value="1"/>
</dbReference>
<protein>
    <submittedName>
        <fullName evidence="3">Amino acid adenylation domain-containing protein</fullName>
    </submittedName>
</protein>
<dbReference type="InterPro" id="IPR042099">
    <property type="entry name" value="ANL_N_sf"/>
</dbReference>
<proteinExistence type="predicted"/>
<gene>
    <name evidence="3" type="ORF">PSI23_09800</name>
</gene>
<accession>A0ABT5LIH1</accession>
<dbReference type="Gene3D" id="3.30.300.30">
    <property type="match status" value="1"/>
</dbReference>
<comment type="caution">
    <text evidence="3">The sequence shown here is derived from an EMBL/GenBank/DDBJ whole genome shotgun (WGS) entry which is preliminary data.</text>
</comment>
<dbReference type="Gene3D" id="3.40.50.12780">
    <property type="entry name" value="N-terminal domain of ligase-like"/>
    <property type="match status" value="1"/>
</dbReference>
<dbReference type="SUPFAM" id="SSF56801">
    <property type="entry name" value="Acetyl-CoA synthetase-like"/>
    <property type="match status" value="1"/>
</dbReference>
<dbReference type="RefSeq" id="WP_273554915.1">
    <property type="nucleotide sequence ID" value="NZ_JAQRFI010000019.1"/>
</dbReference>
<dbReference type="PROSITE" id="PS00455">
    <property type="entry name" value="AMP_BINDING"/>
    <property type="match status" value="1"/>
</dbReference>
<evidence type="ECO:0000313" key="3">
    <source>
        <dbReference type="EMBL" id="MDC9589590.1"/>
    </source>
</evidence>
<evidence type="ECO:0000259" key="1">
    <source>
        <dbReference type="Pfam" id="PF00501"/>
    </source>
</evidence>
<dbReference type="InterPro" id="IPR045851">
    <property type="entry name" value="AMP-bd_C_sf"/>
</dbReference>
<name>A0ABT5LIH1_9GAMM</name>
<feature type="domain" description="AMP-binding enzyme C-terminal" evidence="2">
    <location>
        <begin position="454"/>
        <end position="528"/>
    </location>
</feature>
<dbReference type="InterPro" id="IPR010071">
    <property type="entry name" value="AA_adenyl_dom"/>
</dbReference>
<dbReference type="Proteomes" id="UP001217178">
    <property type="component" value="Unassembled WGS sequence"/>
</dbReference>
<dbReference type="PANTHER" id="PTHR45527:SF1">
    <property type="entry name" value="FATTY ACID SYNTHASE"/>
    <property type="match status" value="1"/>
</dbReference>
<dbReference type="CDD" id="cd05930">
    <property type="entry name" value="A_NRPS"/>
    <property type="match status" value="1"/>
</dbReference>
<dbReference type="Pfam" id="PF13193">
    <property type="entry name" value="AMP-binding_C"/>
    <property type="match status" value="1"/>
</dbReference>
<dbReference type="InterPro" id="IPR025110">
    <property type="entry name" value="AMP-bd_C"/>
</dbReference>
<dbReference type="InterPro" id="IPR000873">
    <property type="entry name" value="AMP-dep_synth/lig_dom"/>
</dbReference>